<dbReference type="GO" id="GO:0003677">
    <property type="term" value="F:DNA binding"/>
    <property type="evidence" value="ECO:0007669"/>
    <property type="project" value="InterPro"/>
</dbReference>
<dbReference type="InterPro" id="IPR001387">
    <property type="entry name" value="Cro/C1-type_HTH"/>
</dbReference>
<sequence length="85" mass="9601">MKAQTKDYKTHVMNSVSKFLELKLDEFGISKTELVRQLNAQGYPISYATVNGYITNRNLITGSNLLMLADFFETSTDEILGAYDL</sequence>
<reference evidence="2" key="1">
    <citation type="submission" date="2019-10" db="EMBL/GenBank/DDBJ databases">
        <title>Lactobacillus agilis SN811 Whole Genome Sequencing Project.</title>
        <authorList>
            <person name="Suzuki S."/>
            <person name="Endo A."/>
            <person name="Maeno S."/>
            <person name="Shiwa Y."/>
            <person name="Matsutani M."/>
            <person name="Kajikawa A."/>
        </authorList>
    </citation>
    <scope>NUCLEOTIDE SEQUENCE</scope>
    <source>
        <strain evidence="2">SN811</strain>
    </source>
</reference>
<dbReference type="PROSITE" id="PS50943">
    <property type="entry name" value="HTH_CROC1"/>
    <property type="match status" value="1"/>
</dbReference>
<dbReference type="AlphaFoldDB" id="A0A6F9Y4V1"/>
<dbReference type="RefSeq" id="WP_172577181.1">
    <property type="nucleotide sequence ID" value="NZ_BLAP01000030.1"/>
</dbReference>
<accession>A0A6F9Y4V1</accession>
<gene>
    <name evidence="2" type="ORF">SN811_08500</name>
</gene>
<dbReference type="InterPro" id="IPR010982">
    <property type="entry name" value="Lambda_DNA-bd_dom_sf"/>
</dbReference>
<dbReference type="Proteomes" id="UP000494160">
    <property type="component" value="Unassembled WGS sequence"/>
</dbReference>
<comment type="caution">
    <text evidence="2">The sequence shown here is derived from an EMBL/GenBank/DDBJ whole genome shotgun (WGS) entry which is preliminary data.</text>
</comment>
<name>A0A6F9Y4V1_9LACO</name>
<feature type="domain" description="HTH cro/C1-type" evidence="1">
    <location>
        <begin position="45"/>
        <end position="79"/>
    </location>
</feature>
<protein>
    <recommendedName>
        <fullName evidence="1">HTH cro/C1-type domain-containing protein</fullName>
    </recommendedName>
</protein>
<dbReference type="SUPFAM" id="SSF47413">
    <property type="entry name" value="lambda repressor-like DNA-binding domains"/>
    <property type="match status" value="1"/>
</dbReference>
<dbReference type="EMBL" id="BLAP01000030">
    <property type="protein sequence ID" value="GET12350.1"/>
    <property type="molecule type" value="Genomic_DNA"/>
</dbReference>
<dbReference type="Gene3D" id="1.10.260.40">
    <property type="entry name" value="lambda repressor-like DNA-binding domains"/>
    <property type="match status" value="1"/>
</dbReference>
<organism evidence="2">
    <name type="scientific">Ligilactobacillus agilis</name>
    <dbReference type="NCBI Taxonomy" id="1601"/>
    <lineage>
        <taxon>Bacteria</taxon>
        <taxon>Bacillati</taxon>
        <taxon>Bacillota</taxon>
        <taxon>Bacilli</taxon>
        <taxon>Lactobacillales</taxon>
        <taxon>Lactobacillaceae</taxon>
        <taxon>Ligilactobacillus</taxon>
    </lineage>
</organism>
<evidence type="ECO:0000313" key="2">
    <source>
        <dbReference type="EMBL" id="GET12350.1"/>
    </source>
</evidence>
<evidence type="ECO:0000259" key="1">
    <source>
        <dbReference type="PROSITE" id="PS50943"/>
    </source>
</evidence>
<proteinExistence type="predicted"/>